<keyword evidence="2" id="KW-1185">Reference proteome</keyword>
<accession>A0A5S4YNF0</accession>
<dbReference type="AlphaFoldDB" id="A0A5S4YNF0"/>
<name>A0A5S4YNF0_9BRAD</name>
<protein>
    <submittedName>
        <fullName evidence="1">Uncharacterized protein</fullName>
    </submittedName>
</protein>
<evidence type="ECO:0000313" key="1">
    <source>
        <dbReference type="EMBL" id="TYO65533.1"/>
    </source>
</evidence>
<sequence length="180" mass="20110">MRRKRMRFGSFMVTLFTCYAGEERIIPPGELNRGITEAPIDDLIEINKNAKPLNPITVFTKGSFEMDLGWDKPFPIKAGEGGYRGAFAERLDNIRLRAVEDGSEYHCILPLDRTARYWDRRPVSCDEGQAIELSAGQFLYIATGAIEIGGKTFTGPAMVESSKDQTAMATERVIGAKIWI</sequence>
<proteinExistence type="predicted"/>
<dbReference type="RefSeq" id="WP_148740467.1">
    <property type="nucleotide sequence ID" value="NZ_VSTH01000051.1"/>
</dbReference>
<evidence type="ECO:0000313" key="2">
    <source>
        <dbReference type="Proteomes" id="UP000324797"/>
    </source>
</evidence>
<gene>
    <name evidence="1" type="ORF">FXV83_16510</name>
</gene>
<dbReference type="Proteomes" id="UP000324797">
    <property type="component" value="Unassembled WGS sequence"/>
</dbReference>
<dbReference type="EMBL" id="VSTH01000051">
    <property type="protein sequence ID" value="TYO65533.1"/>
    <property type="molecule type" value="Genomic_DNA"/>
</dbReference>
<organism evidence="1 2">
    <name type="scientific">Bradyrhizobium hipponense</name>
    <dbReference type="NCBI Taxonomy" id="2605638"/>
    <lineage>
        <taxon>Bacteria</taxon>
        <taxon>Pseudomonadati</taxon>
        <taxon>Pseudomonadota</taxon>
        <taxon>Alphaproteobacteria</taxon>
        <taxon>Hyphomicrobiales</taxon>
        <taxon>Nitrobacteraceae</taxon>
        <taxon>Bradyrhizobium</taxon>
    </lineage>
</organism>
<reference evidence="1 2" key="1">
    <citation type="submission" date="2019-08" db="EMBL/GenBank/DDBJ databases">
        <title>Bradyrhizobium hipponensis sp. nov., a rhizobium isolated from a Lupinus angustifolius root nodule in Tunisia.</title>
        <authorList>
            <person name="Off K."/>
            <person name="Rejili M."/>
            <person name="Mars M."/>
            <person name="Brachmann A."/>
            <person name="Marin M."/>
        </authorList>
    </citation>
    <scope>NUCLEOTIDE SEQUENCE [LARGE SCALE GENOMIC DNA]</scope>
    <source>
        <strain evidence="2">aSej3</strain>
    </source>
</reference>
<comment type="caution">
    <text evidence="1">The sequence shown here is derived from an EMBL/GenBank/DDBJ whole genome shotgun (WGS) entry which is preliminary data.</text>
</comment>